<evidence type="ECO:0000313" key="3">
    <source>
        <dbReference type="Proteomes" id="UP000494165"/>
    </source>
</evidence>
<dbReference type="Proteomes" id="UP000494165">
    <property type="component" value="Unassembled WGS sequence"/>
</dbReference>
<feature type="signal peptide" evidence="1">
    <location>
        <begin position="1"/>
        <end position="18"/>
    </location>
</feature>
<reference evidence="2 3" key="1">
    <citation type="submission" date="2020-04" db="EMBL/GenBank/DDBJ databases">
        <authorList>
            <person name="Alioto T."/>
            <person name="Alioto T."/>
            <person name="Gomez Garrido J."/>
        </authorList>
    </citation>
    <scope>NUCLEOTIDE SEQUENCE [LARGE SCALE GENOMIC DNA]</scope>
</reference>
<protein>
    <submittedName>
        <fullName evidence="2">Uncharacterized protein</fullName>
    </submittedName>
</protein>
<name>A0A8S1CEK2_9INSE</name>
<keyword evidence="1" id="KW-0732">Signal</keyword>
<keyword evidence="3" id="KW-1185">Reference proteome</keyword>
<evidence type="ECO:0000256" key="1">
    <source>
        <dbReference type="SAM" id="SignalP"/>
    </source>
</evidence>
<dbReference type="EMBL" id="CADEPI010000050">
    <property type="protein sequence ID" value="CAB3370157.1"/>
    <property type="molecule type" value="Genomic_DNA"/>
</dbReference>
<organism evidence="2 3">
    <name type="scientific">Cloeon dipterum</name>
    <dbReference type="NCBI Taxonomy" id="197152"/>
    <lineage>
        <taxon>Eukaryota</taxon>
        <taxon>Metazoa</taxon>
        <taxon>Ecdysozoa</taxon>
        <taxon>Arthropoda</taxon>
        <taxon>Hexapoda</taxon>
        <taxon>Insecta</taxon>
        <taxon>Pterygota</taxon>
        <taxon>Palaeoptera</taxon>
        <taxon>Ephemeroptera</taxon>
        <taxon>Pisciforma</taxon>
        <taxon>Baetidae</taxon>
        <taxon>Cloeon</taxon>
    </lineage>
</organism>
<accession>A0A8S1CEK2</accession>
<comment type="caution">
    <text evidence="2">The sequence shown here is derived from an EMBL/GenBank/DDBJ whole genome shotgun (WGS) entry which is preliminary data.</text>
</comment>
<evidence type="ECO:0000313" key="2">
    <source>
        <dbReference type="EMBL" id="CAB3370157.1"/>
    </source>
</evidence>
<proteinExistence type="predicted"/>
<gene>
    <name evidence="2" type="ORF">CLODIP_2_CD12140</name>
</gene>
<dbReference type="AlphaFoldDB" id="A0A8S1CEK2"/>
<feature type="chain" id="PRO_5035843147" evidence="1">
    <location>
        <begin position="19"/>
        <end position="240"/>
    </location>
</feature>
<sequence>MKLITAQVLVCLVLNVFAADEPKTDVKAQVAVAPGDSSVGADKKRETLFARNDYSTPGYYNNNGYYGSGGYGGGSGYPGGGYYDNLQSRNQYGSGGSGGYYDRYNGYGSNAGYGGAGYGSGYGSGYSNAGYNGNYNNNNYGRYDGYNSGGYYNNNYNNGGWGGYGNVDSWRGNNNYYDRYSSNGDNWRYNGGSGAYDRPYNRDYVDYYTGGGGWVNTRPIGSSSYMHGGNYQQQYGGYQG</sequence>